<reference evidence="2 3" key="1">
    <citation type="submission" date="2009-11" db="EMBL/GenBank/DDBJ databases">
        <title>Annotation of Allomyces macrogynus ATCC 38327.</title>
        <authorList>
            <consortium name="The Broad Institute Genome Sequencing Platform"/>
            <person name="Russ C."/>
            <person name="Cuomo C."/>
            <person name="Burger G."/>
            <person name="Gray M.W."/>
            <person name="Holland P.W.H."/>
            <person name="King N."/>
            <person name="Lang F.B.F."/>
            <person name="Roger A.J."/>
            <person name="Ruiz-Trillo I."/>
            <person name="Young S.K."/>
            <person name="Zeng Q."/>
            <person name="Gargeya S."/>
            <person name="Fitzgerald M."/>
            <person name="Haas B."/>
            <person name="Abouelleil A."/>
            <person name="Alvarado L."/>
            <person name="Arachchi H.M."/>
            <person name="Berlin A."/>
            <person name="Chapman S.B."/>
            <person name="Gearin G."/>
            <person name="Goldberg J."/>
            <person name="Griggs A."/>
            <person name="Gujja S."/>
            <person name="Hansen M."/>
            <person name="Heiman D."/>
            <person name="Howarth C."/>
            <person name="Larimer J."/>
            <person name="Lui A."/>
            <person name="MacDonald P.J.P."/>
            <person name="McCowen C."/>
            <person name="Montmayeur A."/>
            <person name="Murphy C."/>
            <person name="Neiman D."/>
            <person name="Pearson M."/>
            <person name="Priest M."/>
            <person name="Roberts A."/>
            <person name="Saif S."/>
            <person name="Shea T."/>
            <person name="Sisk P."/>
            <person name="Stolte C."/>
            <person name="Sykes S."/>
            <person name="Wortman J."/>
            <person name="Nusbaum C."/>
            <person name="Birren B."/>
        </authorList>
    </citation>
    <scope>NUCLEOTIDE SEQUENCE [LARGE SCALE GENOMIC DNA]</scope>
    <source>
        <strain evidence="2 3">ATCC 38327</strain>
    </source>
</reference>
<dbReference type="OrthoDB" id="10607996at2759"/>
<protein>
    <submittedName>
        <fullName evidence="2">Uncharacterized protein</fullName>
    </submittedName>
</protein>
<dbReference type="EMBL" id="GG745339">
    <property type="protein sequence ID" value="KNE61890.1"/>
    <property type="molecule type" value="Genomic_DNA"/>
</dbReference>
<feature type="region of interest" description="Disordered" evidence="1">
    <location>
        <begin position="175"/>
        <end position="260"/>
    </location>
</feature>
<organism evidence="2 3">
    <name type="scientific">Allomyces macrogynus (strain ATCC 38327)</name>
    <name type="common">Allomyces javanicus var. macrogynus</name>
    <dbReference type="NCBI Taxonomy" id="578462"/>
    <lineage>
        <taxon>Eukaryota</taxon>
        <taxon>Fungi</taxon>
        <taxon>Fungi incertae sedis</taxon>
        <taxon>Blastocladiomycota</taxon>
        <taxon>Blastocladiomycetes</taxon>
        <taxon>Blastocladiales</taxon>
        <taxon>Blastocladiaceae</taxon>
        <taxon>Allomyces</taxon>
    </lineage>
</organism>
<keyword evidence="3" id="KW-1185">Reference proteome</keyword>
<accession>A0A0L0SHM7</accession>
<dbReference type="VEuPathDB" id="FungiDB:AMAG_07159"/>
<proteinExistence type="predicted"/>
<dbReference type="AlphaFoldDB" id="A0A0L0SHM7"/>
<gene>
    <name evidence="2" type="ORF">AMAG_07159</name>
</gene>
<feature type="compositionally biased region" description="Pro residues" evidence="1">
    <location>
        <begin position="95"/>
        <end position="108"/>
    </location>
</feature>
<sequence length="260" mass="26552">MDPTTAAAAAAATGPVRTPAPSLSLEARRVALRLQALHTELDVIEPAVTRLAQTVRALAPLEPVLARLATLATTAAAAAAPNPTPVPSAVTPTPATEPAPATVPPPPLASATHQDGTPPPFLTRTLPDLHPPPVPARRSTRRSTTLPAAGAAAADEPFFLDAAAYFAGDPYAPAGTSQASLVLPSPPSSQRTGPGKKRARGEATGRVVVDPRDDASHTARGKRARRATTTPHATASQPAVPAHDEDEDDGFALLFGSTQP</sequence>
<name>A0A0L0SHM7_ALLM3</name>
<dbReference type="Proteomes" id="UP000054350">
    <property type="component" value="Unassembled WGS sequence"/>
</dbReference>
<evidence type="ECO:0000313" key="3">
    <source>
        <dbReference type="Proteomes" id="UP000054350"/>
    </source>
</evidence>
<evidence type="ECO:0000256" key="1">
    <source>
        <dbReference type="SAM" id="MobiDB-lite"/>
    </source>
</evidence>
<reference evidence="3" key="2">
    <citation type="submission" date="2009-11" db="EMBL/GenBank/DDBJ databases">
        <title>The Genome Sequence of Allomyces macrogynus strain ATCC 38327.</title>
        <authorList>
            <consortium name="The Broad Institute Genome Sequencing Platform"/>
            <person name="Russ C."/>
            <person name="Cuomo C."/>
            <person name="Shea T."/>
            <person name="Young S.K."/>
            <person name="Zeng Q."/>
            <person name="Koehrsen M."/>
            <person name="Haas B."/>
            <person name="Borodovsky M."/>
            <person name="Guigo R."/>
            <person name="Alvarado L."/>
            <person name="Berlin A."/>
            <person name="Borenstein D."/>
            <person name="Chen Z."/>
            <person name="Engels R."/>
            <person name="Freedman E."/>
            <person name="Gellesch M."/>
            <person name="Goldberg J."/>
            <person name="Griggs A."/>
            <person name="Gujja S."/>
            <person name="Heiman D."/>
            <person name="Hepburn T."/>
            <person name="Howarth C."/>
            <person name="Jen D."/>
            <person name="Larson L."/>
            <person name="Lewis B."/>
            <person name="Mehta T."/>
            <person name="Park D."/>
            <person name="Pearson M."/>
            <person name="Roberts A."/>
            <person name="Saif S."/>
            <person name="Shenoy N."/>
            <person name="Sisk P."/>
            <person name="Stolte C."/>
            <person name="Sykes S."/>
            <person name="Walk T."/>
            <person name="White J."/>
            <person name="Yandava C."/>
            <person name="Burger G."/>
            <person name="Gray M.W."/>
            <person name="Holland P.W.H."/>
            <person name="King N."/>
            <person name="Lang F.B.F."/>
            <person name="Roger A.J."/>
            <person name="Ruiz-Trillo I."/>
            <person name="Lander E."/>
            <person name="Nusbaum C."/>
        </authorList>
    </citation>
    <scope>NUCLEOTIDE SEQUENCE [LARGE SCALE GENOMIC DNA]</scope>
    <source>
        <strain evidence="3">ATCC 38327</strain>
    </source>
</reference>
<feature type="region of interest" description="Disordered" evidence="1">
    <location>
        <begin position="77"/>
        <end position="150"/>
    </location>
</feature>
<feature type="region of interest" description="Disordered" evidence="1">
    <location>
        <begin position="1"/>
        <end position="21"/>
    </location>
</feature>
<evidence type="ECO:0000313" key="2">
    <source>
        <dbReference type="EMBL" id="KNE61890.1"/>
    </source>
</evidence>
<feature type="compositionally biased region" description="Low complexity" evidence="1">
    <location>
        <begin position="77"/>
        <end position="94"/>
    </location>
</feature>